<feature type="transmembrane region" description="Helical" evidence="1">
    <location>
        <begin position="174"/>
        <end position="196"/>
    </location>
</feature>
<feature type="transmembrane region" description="Helical" evidence="1">
    <location>
        <begin position="413"/>
        <end position="437"/>
    </location>
</feature>
<feature type="transmembrane region" description="Helical" evidence="1">
    <location>
        <begin position="74"/>
        <end position="94"/>
    </location>
</feature>
<evidence type="ECO:0000313" key="2">
    <source>
        <dbReference type="EMBL" id="UXX77725.1"/>
    </source>
</evidence>
<feature type="transmembrane region" description="Helical" evidence="1">
    <location>
        <begin position="297"/>
        <end position="317"/>
    </location>
</feature>
<dbReference type="SUPFAM" id="SSF51206">
    <property type="entry name" value="cAMP-binding domain-like"/>
    <property type="match status" value="1"/>
</dbReference>
<keyword evidence="3" id="KW-1185">Reference proteome</keyword>
<keyword evidence="1" id="KW-0812">Transmembrane</keyword>
<organism evidence="2 3">
    <name type="scientific">Reichenbachiella carrageenanivorans</name>
    <dbReference type="NCBI Taxonomy" id="2979869"/>
    <lineage>
        <taxon>Bacteria</taxon>
        <taxon>Pseudomonadati</taxon>
        <taxon>Bacteroidota</taxon>
        <taxon>Cytophagia</taxon>
        <taxon>Cytophagales</taxon>
        <taxon>Reichenbachiellaceae</taxon>
        <taxon>Reichenbachiella</taxon>
    </lineage>
</organism>
<keyword evidence="1" id="KW-1133">Transmembrane helix</keyword>
<evidence type="ECO:0008006" key="4">
    <source>
        <dbReference type="Google" id="ProtNLM"/>
    </source>
</evidence>
<dbReference type="Gene3D" id="2.60.120.10">
    <property type="entry name" value="Jelly Rolls"/>
    <property type="match status" value="1"/>
</dbReference>
<proteinExistence type="predicted"/>
<keyword evidence="1" id="KW-0472">Membrane</keyword>
<name>A0ABY6CUX2_9BACT</name>
<dbReference type="InterPro" id="IPR018490">
    <property type="entry name" value="cNMP-bd_dom_sf"/>
</dbReference>
<dbReference type="RefSeq" id="WP_263049472.1">
    <property type="nucleotide sequence ID" value="NZ_CP106735.1"/>
</dbReference>
<reference evidence="2" key="1">
    <citation type="submission" date="2022-10" db="EMBL/GenBank/DDBJ databases">
        <title>Comparative genomics and taxonomic characterization of three novel marine species of genus Reichenbachiella exhibiting antioxidant and polysaccharide degradation activities.</title>
        <authorList>
            <person name="Muhammad N."/>
            <person name="Lee Y.-J."/>
            <person name="Ko J."/>
            <person name="Kim S.-G."/>
        </authorList>
    </citation>
    <scope>NUCLEOTIDE SEQUENCE</scope>
    <source>
        <strain evidence="2">Wsw4-B4</strain>
    </source>
</reference>
<feature type="transmembrane region" description="Helical" evidence="1">
    <location>
        <begin position="329"/>
        <end position="350"/>
    </location>
</feature>
<feature type="transmembrane region" description="Helical" evidence="1">
    <location>
        <begin position="145"/>
        <end position="168"/>
    </location>
</feature>
<feature type="transmembrane region" description="Helical" evidence="1">
    <location>
        <begin position="20"/>
        <end position="41"/>
    </location>
</feature>
<evidence type="ECO:0000256" key="1">
    <source>
        <dbReference type="SAM" id="Phobius"/>
    </source>
</evidence>
<feature type="transmembrane region" description="Helical" evidence="1">
    <location>
        <begin position="47"/>
        <end position="67"/>
    </location>
</feature>
<sequence length="1089" mass="124229">MKTNLTSTSRLKKRLWYVNAIGFGLGIFLTSSYISTISIFIDQFEISALPLLLVETGAIGILTALTLNYCQKRYSTSVISTIYLLTISILYFFLHIEIIELNHKEFNKLVVLVLLPVSTTAIALYQSITNALMDIRERKAYAPKLNIGIILGSISIASSLVYIAHLQGEFFDNIISLLLLTASGSCFLSIIVIRIVSFKNQSLRELQWSAQFIKYHTRIKKLIKNKYFIALSLFTLCVTISTLSFNSLFLFSLKESGKSMIEVYTFFAQLLMSVVVLTFIFLIVSKSQVIRQYGVKLSLTTIPFAVCFFTFVSLIIGSYYSFNSEELDFILFFIFLVTGIAIVSSLTIGLQRPLFELFFSPIEEALRENTLSLTQGIIKHMGVLITGLLLLLLAKLESSSAATWLLTKVDGTFFPWTCSLIVLAGGILWLFSLAYMYRLYTDLLQKSLGEQNQLIKHEHSFNQSIISKLENEISNNEFPLAIYQLNLLKVMDPKAYRDKLVFLADHNDENIQEYAVTDIAQYQLIDAAPVLSKVTLWKHFPNLRTSSQVKHAILTLEEGNKRIKQTKYIDQLTSSKLEKERVYGALLAQHIKSSKKGEILNRLFGDHSSKIIFNAILSAVNTDDTVLQNNLIQKLNHPIFVNASMSAIAASQDAFVEKLETAFQLGKLNQKLQQRILQVYGKIGSEQAVTLLLDKLSYPNQNVVTTCLDALSRCGFTVTNDKMALQVRSELHEVCNVVIWNMSIHQDAIRHQSDRQLTDALDYEITFNYNTIFRLLALLYDPKSVESVKNNIDSHQIEESEFASQLLDIFIYDEMKLFLIPLFKRSSYAEKVKELMNTFPTEPMGKSELLINVIQRDYKWINSWTKTCALRELSKISDFDSSQIMAAHLINPNPVLSETAAQSLYELHKPLFESIKVRYEKERDFQFAHHSMQTVENQKNNQDNIHILKYDIISFIRKIPEFKDIPGLVLSEMTRYVKVKKHKKGDLIFEGSISNLDYYIVYEGSIELNHKKESLSYFNHEMAHRFFLTMPEDSNVKLHAISDAILMQIDNVVFHELLTFYEEIPNSILASAPLAKTSVPANRPLLELV</sequence>
<dbReference type="Proteomes" id="UP001062165">
    <property type="component" value="Chromosome"/>
</dbReference>
<feature type="transmembrane region" description="Helical" evidence="1">
    <location>
        <begin position="106"/>
        <end position="125"/>
    </location>
</feature>
<dbReference type="InterPro" id="IPR014710">
    <property type="entry name" value="RmlC-like_jellyroll"/>
</dbReference>
<gene>
    <name evidence="2" type="ORF">N7E81_10125</name>
</gene>
<dbReference type="EMBL" id="CP106735">
    <property type="protein sequence ID" value="UXX77725.1"/>
    <property type="molecule type" value="Genomic_DNA"/>
</dbReference>
<accession>A0ABY6CUX2</accession>
<evidence type="ECO:0000313" key="3">
    <source>
        <dbReference type="Proteomes" id="UP001062165"/>
    </source>
</evidence>
<feature type="transmembrane region" description="Helical" evidence="1">
    <location>
        <begin position="227"/>
        <end position="251"/>
    </location>
</feature>
<feature type="transmembrane region" description="Helical" evidence="1">
    <location>
        <begin position="263"/>
        <end position="285"/>
    </location>
</feature>
<protein>
    <recommendedName>
        <fullName evidence="4">Cyclic nucleotide-binding domain-containing protein</fullName>
    </recommendedName>
</protein>